<dbReference type="CDD" id="cd12148">
    <property type="entry name" value="fungal_TF_MHR"/>
    <property type="match status" value="1"/>
</dbReference>
<name>A0A8H3IX08_9LECA</name>
<gene>
    <name evidence="1" type="primary">RGT1</name>
    <name evidence="1" type="ORF">HETSPECPRED_010592</name>
</gene>
<dbReference type="Proteomes" id="UP000664521">
    <property type="component" value="Unassembled WGS sequence"/>
</dbReference>
<organism evidence="1 2">
    <name type="scientific">Heterodermia speciosa</name>
    <dbReference type="NCBI Taxonomy" id="116794"/>
    <lineage>
        <taxon>Eukaryota</taxon>
        <taxon>Fungi</taxon>
        <taxon>Dikarya</taxon>
        <taxon>Ascomycota</taxon>
        <taxon>Pezizomycotina</taxon>
        <taxon>Lecanoromycetes</taxon>
        <taxon>OSLEUM clade</taxon>
        <taxon>Lecanoromycetidae</taxon>
        <taxon>Caliciales</taxon>
        <taxon>Physciaceae</taxon>
        <taxon>Heterodermia</taxon>
    </lineage>
</organism>
<dbReference type="OrthoDB" id="5426978at2759"/>
<dbReference type="AlphaFoldDB" id="A0A8H3IX08"/>
<reference evidence="1" key="1">
    <citation type="submission" date="2021-03" db="EMBL/GenBank/DDBJ databases">
        <authorList>
            <person name="Tagirdzhanova G."/>
        </authorList>
    </citation>
    <scope>NUCLEOTIDE SEQUENCE</scope>
</reference>
<dbReference type="EMBL" id="CAJPDS010000099">
    <property type="protein sequence ID" value="CAF9937210.1"/>
    <property type="molecule type" value="Genomic_DNA"/>
</dbReference>
<evidence type="ECO:0000313" key="2">
    <source>
        <dbReference type="Proteomes" id="UP000664521"/>
    </source>
</evidence>
<accession>A0A8H3IX08</accession>
<proteinExistence type="predicted"/>
<keyword evidence="2" id="KW-1185">Reference proteome</keyword>
<sequence>MSYIKELAERVDLLEKNRLQNKQFLQSPSAQLPATSPAPQGYGTAVGYPETPLRFGSGKRTHSVSEDLQAQLQAYAKLPTTAGSSSSGNLTAIRTDREVEKSLDLYYDNVHDFLPFLPHDKEVMFSNLEQTSLPVILAYQGALRVFSHPGVYSTIPLQSSEIEDHKAEYARRVSDLQHDAKSTQTPVEKLVVLQTILLMIFAAEFHSPATAGDRGWYVQALGASAFLFSDLRMVRKRGVMLGEDRDEHHLLARRAFLTLVTMERWNAAGVSAQTVIPEDLTKLVAADKVLLGDLGYNALRASFVLGHVVDTVLGPQPPIESPWTGFSAEMERVRENLELEPNVMAILPKFIDLYFYRQAPVDFSDEALPTRTVQKAYEIVALLADRDMVFPLSHHVVAMAVMIIDESIRKHEVGDDARHGLMLLHDLAGQNATFTNSPLWADVIKKFAEDSLSRLSDSDTTNRAGLQHLADAAVGETEAGHPGSGQGVPKDAAVAPVGYLTYVVDDSAQNAEK</sequence>
<evidence type="ECO:0000313" key="1">
    <source>
        <dbReference type="EMBL" id="CAF9937210.1"/>
    </source>
</evidence>
<comment type="caution">
    <text evidence="1">The sequence shown here is derived from an EMBL/GenBank/DDBJ whole genome shotgun (WGS) entry which is preliminary data.</text>
</comment>
<protein>
    <submittedName>
        <fullName evidence="1">Glucose-responsive transcription factor</fullName>
    </submittedName>
</protein>